<dbReference type="GO" id="GO:0004252">
    <property type="term" value="F:serine-type endopeptidase activity"/>
    <property type="evidence" value="ECO:0007669"/>
    <property type="project" value="InterPro"/>
</dbReference>
<evidence type="ECO:0000256" key="2">
    <source>
        <dbReference type="ARBA" id="ARBA00022729"/>
    </source>
</evidence>
<proteinExistence type="inferred from homology"/>
<gene>
    <name evidence="3" type="ORF">B296_00020221</name>
</gene>
<name>A0A444D4X7_ENSVE</name>
<dbReference type="GO" id="GO:0006508">
    <property type="term" value="P:proteolysis"/>
    <property type="evidence" value="ECO:0007669"/>
    <property type="project" value="InterPro"/>
</dbReference>
<evidence type="ECO:0000313" key="4">
    <source>
        <dbReference type="Proteomes" id="UP000287651"/>
    </source>
</evidence>
<dbReference type="InterPro" id="IPR036852">
    <property type="entry name" value="Peptidase_S8/S53_dom_sf"/>
</dbReference>
<dbReference type="Proteomes" id="UP000287651">
    <property type="component" value="Unassembled WGS sequence"/>
</dbReference>
<dbReference type="Gene3D" id="3.40.50.200">
    <property type="entry name" value="Peptidase S8/S53 domain"/>
    <property type="match status" value="1"/>
</dbReference>
<dbReference type="PANTHER" id="PTHR10795">
    <property type="entry name" value="PROPROTEIN CONVERTASE SUBTILISIN/KEXIN"/>
    <property type="match status" value="1"/>
</dbReference>
<accession>A0A444D4X7</accession>
<dbReference type="SUPFAM" id="SSF52743">
    <property type="entry name" value="Subtilisin-like"/>
    <property type="match status" value="1"/>
</dbReference>
<protein>
    <submittedName>
        <fullName evidence="3">Uncharacterized protein</fullName>
    </submittedName>
</protein>
<evidence type="ECO:0000313" key="3">
    <source>
        <dbReference type="EMBL" id="RRT74447.1"/>
    </source>
</evidence>
<dbReference type="InterPro" id="IPR045051">
    <property type="entry name" value="SBT"/>
</dbReference>
<dbReference type="EMBL" id="AMZH03002772">
    <property type="protein sequence ID" value="RRT74447.1"/>
    <property type="molecule type" value="Genomic_DNA"/>
</dbReference>
<reference evidence="3 4" key="1">
    <citation type="journal article" date="2014" name="Agronomy (Basel)">
        <title>A Draft Genome Sequence for Ensete ventricosum, the Drought-Tolerant Tree Against Hunger.</title>
        <authorList>
            <person name="Harrison J."/>
            <person name="Moore K.A."/>
            <person name="Paszkiewicz K."/>
            <person name="Jones T."/>
            <person name="Grant M."/>
            <person name="Ambacheew D."/>
            <person name="Muzemil S."/>
            <person name="Studholme D.J."/>
        </authorList>
    </citation>
    <scope>NUCLEOTIDE SEQUENCE [LARGE SCALE GENOMIC DNA]</scope>
</reference>
<organism evidence="3 4">
    <name type="scientific">Ensete ventricosum</name>
    <name type="common">Abyssinian banana</name>
    <name type="synonym">Musa ensete</name>
    <dbReference type="NCBI Taxonomy" id="4639"/>
    <lineage>
        <taxon>Eukaryota</taxon>
        <taxon>Viridiplantae</taxon>
        <taxon>Streptophyta</taxon>
        <taxon>Embryophyta</taxon>
        <taxon>Tracheophyta</taxon>
        <taxon>Spermatophyta</taxon>
        <taxon>Magnoliopsida</taxon>
        <taxon>Liliopsida</taxon>
        <taxon>Zingiberales</taxon>
        <taxon>Musaceae</taxon>
        <taxon>Ensete</taxon>
    </lineage>
</organism>
<comment type="caution">
    <text evidence="3">The sequence shown here is derived from an EMBL/GenBank/DDBJ whole genome shotgun (WGS) entry which is preliminary data.</text>
</comment>
<dbReference type="Gene3D" id="3.50.30.30">
    <property type="match status" value="1"/>
</dbReference>
<sequence length="113" mass="12627">MIILQRFSKFWFDVNLILSQELIDYYNCSTTRDWAGRPISFDATASIADGLAPILHKSAPQVALFSSRGPDVKDFSFQDADVLKPDILAPGNLIWAAWTPNGTDEANYIGKYI</sequence>
<evidence type="ECO:0000256" key="1">
    <source>
        <dbReference type="ARBA" id="ARBA00011073"/>
    </source>
</evidence>
<comment type="similarity">
    <text evidence="1">Belongs to the peptidase S8 family.</text>
</comment>
<keyword evidence="2" id="KW-0732">Signal</keyword>
<dbReference type="AlphaFoldDB" id="A0A444D4X7"/>